<evidence type="ECO:0000313" key="2">
    <source>
        <dbReference type="EMBL" id="MFC5380568.1"/>
    </source>
</evidence>
<name>A0ABW0GM35_9MICO</name>
<reference evidence="3" key="1">
    <citation type="journal article" date="2019" name="Int. J. Syst. Evol. Microbiol.">
        <title>The Global Catalogue of Microorganisms (GCM) 10K type strain sequencing project: providing services to taxonomists for standard genome sequencing and annotation.</title>
        <authorList>
            <consortium name="The Broad Institute Genomics Platform"/>
            <consortium name="The Broad Institute Genome Sequencing Center for Infectious Disease"/>
            <person name="Wu L."/>
            <person name="Ma J."/>
        </authorList>
    </citation>
    <scope>NUCLEOTIDE SEQUENCE [LARGE SCALE GENOMIC DNA]</scope>
    <source>
        <strain evidence="3">CCUG 43114</strain>
    </source>
</reference>
<comment type="caution">
    <text evidence="2">The sequence shown here is derived from an EMBL/GenBank/DDBJ whole genome shotgun (WGS) entry which is preliminary data.</text>
</comment>
<dbReference type="RefSeq" id="WP_340268481.1">
    <property type="nucleotide sequence ID" value="NZ_JBBEOG010000002.1"/>
</dbReference>
<keyword evidence="3" id="KW-1185">Reference proteome</keyword>
<dbReference type="InterPro" id="IPR013830">
    <property type="entry name" value="SGNH_hydro"/>
</dbReference>
<dbReference type="Pfam" id="PF13472">
    <property type="entry name" value="Lipase_GDSL_2"/>
    <property type="match status" value="1"/>
</dbReference>
<evidence type="ECO:0000259" key="1">
    <source>
        <dbReference type="Pfam" id="PF13472"/>
    </source>
</evidence>
<sequence>MNGDRADVAVCVVGDELVAGRGDARALGWVGRVVARTPQDDIRLTAFPLGVPGETTVDLAARWESETARRLGLGGRLVVAPGIGDLRDGVTTARSRLNVANVVDAAQSRGLPVLVVGPPPVLRDGPDGALAEQVAPLSHALADVCDRRRVPYVDTYAALDGHADWERDLAASDGRVPGQAGYGLLAYLVLHGGWFPWLGVVSPAPPSA</sequence>
<feature type="domain" description="SGNH hydrolase-type esterase" evidence="1">
    <location>
        <begin position="12"/>
        <end position="182"/>
    </location>
</feature>
<dbReference type="Proteomes" id="UP001596122">
    <property type="component" value="Unassembled WGS sequence"/>
</dbReference>
<protein>
    <submittedName>
        <fullName evidence="2">GDSL-type esterase/lipase family protein</fullName>
    </submittedName>
</protein>
<dbReference type="SUPFAM" id="SSF52266">
    <property type="entry name" value="SGNH hydrolase"/>
    <property type="match status" value="1"/>
</dbReference>
<dbReference type="Gene3D" id="3.40.50.1110">
    <property type="entry name" value="SGNH hydrolase"/>
    <property type="match status" value="1"/>
</dbReference>
<evidence type="ECO:0000313" key="3">
    <source>
        <dbReference type="Proteomes" id="UP001596122"/>
    </source>
</evidence>
<accession>A0ABW0GM35</accession>
<dbReference type="EMBL" id="JBHSLD010000007">
    <property type="protein sequence ID" value="MFC5380568.1"/>
    <property type="molecule type" value="Genomic_DNA"/>
</dbReference>
<dbReference type="InterPro" id="IPR036514">
    <property type="entry name" value="SGNH_hydro_sf"/>
</dbReference>
<organism evidence="2 3">
    <name type="scientific">Aquipuribacter nitratireducens</name>
    <dbReference type="NCBI Taxonomy" id="650104"/>
    <lineage>
        <taxon>Bacteria</taxon>
        <taxon>Bacillati</taxon>
        <taxon>Actinomycetota</taxon>
        <taxon>Actinomycetes</taxon>
        <taxon>Micrococcales</taxon>
        <taxon>Intrasporangiaceae</taxon>
        <taxon>Aquipuribacter</taxon>
    </lineage>
</organism>
<proteinExistence type="predicted"/>
<gene>
    <name evidence="2" type="ORF">ACFPJ6_07190</name>
</gene>